<gene>
    <name evidence="1" type="ORF">M493_16045</name>
</gene>
<dbReference type="HOGENOM" id="CLU_2752071_0_0_9"/>
<dbReference type="PATRIC" id="fig|1345697.3.peg.3152"/>
<reference evidence="1 2" key="1">
    <citation type="journal article" date="2014" name="Genome Announc.">
        <title>Complete Genome Sequence of the Thermophilic Polychlorinated Biphenyl Degrader Geobacillus sp. Strain JF8 (NBRC 109937).</title>
        <authorList>
            <person name="Shintani M."/>
            <person name="Ohtsubo Y."/>
            <person name="Fukuda K."/>
            <person name="Hosoyama A."/>
            <person name="Ohji S."/>
            <person name="Yamazoe A."/>
            <person name="Fujita N."/>
            <person name="Nagata Y."/>
            <person name="Tsuda M."/>
            <person name="Hatta T."/>
            <person name="Kimbara K."/>
        </authorList>
    </citation>
    <scope>NUCLEOTIDE SEQUENCE [LARGE SCALE GENOMIC DNA]</scope>
    <source>
        <strain evidence="1 2">JF8</strain>
    </source>
</reference>
<dbReference type="EMBL" id="CP006254">
    <property type="protein sequence ID" value="AGT33423.1"/>
    <property type="molecule type" value="Genomic_DNA"/>
</dbReference>
<dbReference type="STRING" id="1921421.M493_16045"/>
<dbReference type="Proteomes" id="UP000015500">
    <property type="component" value="Chromosome"/>
</dbReference>
<dbReference type="RefSeq" id="WP_020961212.1">
    <property type="nucleotide sequence ID" value="NC_022080.4"/>
</dbReference>
<accession>S5ZSH2</accession>
<keyword evidence="2" id="KW-1185">Reference proteome</keyword>
<proteinExistence type="predicted"/>
<dbReference type="AlphaFoldDB" id="S5ZSH2"/>
<name>S5ZSH2_GEOG3</name>
<sequence>MENLEDRVLQFFDHKVVKLTMVIFLIAIMGRRRSPIRCGMKRTSASRFGSGLVRFVVDGAFPLDAVAAKE</sequence>
<dbReference type="KEGG" id="gjf:M493_16045"/>
<evidence type="ECO:0000313" key="1">
    <source>
        <dbReference type="EMBL" id="AGT33423.1"/>
    </source>
</evidence>
<evidence type="ECO:0000313" key="2">
    <source>
        <dbReference type="Proteomes" id="UP000015500"/>
    </source>
</evidence>
<protein>
    <submittedName>
        <fullName evidence="1">Uncharacterized protein</fullName>
    </submittedName>
</protein>
<organism evidence="1 2">
    <name type="scientific">Geobacillus genomosp. 3</name>
    <dbReference type="NCBI Taxonomy" id="1921421"/>
    <lineage>
        <taxon>Bacteria</taxon>
        <taxon>Bacillati</taxon>
        <taxon>Bacillota</taxon>
        <taxon>Bacilli</taxon>
        <taxon>Bacillales</taxon>
        <taxon>Anoxybacillaceae</taxon>
        <taxon>Geobacillus</taxon>
    </lineage>
</organism>